<gene>
    <name evidence="1" type="ORF">BLA6863_03270</name>
</gene>
<organism evidence="1 2">
    <name type="scientific">Burkholderia lata (strain ATCC 17760 / DSM 23089 / LMG 22485 / NCIMB 9086 / R18194 / 383)</name>
    <dbReference type="NCBI Taxonomy" id="482957"/>
    <lineage>
        <taxon>Bacteria</taxon>
        <taxon>Pseudomonadati</taxon>
        <taxon>Pseudomonadota</taxon>
        <taxon>Betaproteobacteria</taxon>
        <taxon>Burkholderiales</taxon>
        <taxon>Burkholderiaceae</taxon>
        <taxon>Burkholderia</taxon>
        <taxon>Burkholderia cepacia complex</taxon>
    </lineage>
</organism>
<dbReference type="Proteomes" id="UP000494170">
    <property type="component" value="Unassembled WGS sequence"/>
</dbReference>
<dbReference type="AlphaFoldDB" id="A0A6P2LL84"/>
<accession>A0A6P2LL84</accession>
<dbReference type="EMBL" id="CABVPY010000018">
    <property type="protein sequence ID" value="VWB69797.1"/>
    <property type="molecule type" value="Genomic_DNA"/>
</dbReference>
<reference evidence="1 2" key="1">
    <citation type="submission" date="2019-09" db="EMBL/GenBank/DDBJ databases">
        <authorList>
            <person name="Depoorter E."/>
        </authorList>
    </citation>
    <scope>NUCLEOTIDE SEQUENCE [LARGE SCALE GENOMIC DNA]</scope>
    <source>
        <strain evidence="1">LMG 6863</strain>
    </source>
</reference>
<evidence type="ECO:0000313" key="1">
    <source>
        <dbReference type="EMBL" id="VWB69797.1"/>
    </source>
</evidence>
<evidence type="ECO:0000313" key="2">
    <source>
        <dbReference type="Proteomes" id="UP000494170"/>
    </source>
</evidence>
<sequence length="199" mass="21621">MKMARASKADLDAALDVSNVIEQLEKGWMPYADDSDKLERFDRYDAKLCQRALAAILDAASTGNLFRVTFGMTVVLDQRNELLDPAADTLELHPKLVAALDGASRAPVPHSDDLAVDRFSAVMKAKLAEKRAAGRGGWDDPTQCHVTTLARYLVEHVAKGDPVDVGNFAMMLHQRAAGPHVLPGALHVYTHPEPLKGGK</sequence>
<name>A0A6P2LL84_BURL3</name>
<proteinExistence type="predicted"/>
<protein>
    <submittedName>
        <fullName evidence="1">Uncharacterized protein</fullName>
    </submittedName>
</protein>